<name>A0ABQ8IVZ9_DERPT</name>
<gene>
    <name evidence="1" type="ORF">DERP_014614</name>
</gene>
<reference evidence="1 2" key="1">
    <citation type="journal article" date="2018" name="J. Allergy Clin. Immunol.">
        <title>High-quality assembly of Dermatophagoides pteronyssinus genome and transcriptome reveals a wide range of novel allergens.</title>
        <authorList>
            <person name="Liu X.Y."/>
            <person name="Yang K.Y."/>
            <person name="Wang M.Q."/>
            <person name="Kwok J.S."/>
            <person name="Zeng X."/>
            <person name="Yang Z."/>
            <person name="Xiao X.J."/>
            <person name="Lau C.P."/>
            <person name="Li Y."/>
            <person name="Huang Z.M."/>
            <person name="Ba J.G."/>
            <person name="Yim A.K."/>
            <person name="Ouyang C.Y."/>
            <person name="Ngai S.M."/>
            <person name="Chan T.F."/>
            <person name="Leung E.L."/>
            <person name="Liu L."/>
            <person name="Liu Z.G."/>
            <person name="Tsui S.K."/>
        </authorList>
    </citation>
    <scope>NUCLEOTIDE SEQUENCE [LARGE SCALE GENOMIC DNA]</scope>
    <source>
        <strain evidence="1">Derp</strain>
    </source>
</reference>
<dbReference type="Proteomes" id="UP000887458">
    <property type="component" value="Unassembled WGS sequence"/>
</dbReference>
<keyword evidence="2" id="KW-1185">Reference proteome</keyword>
<dbReference type="EMBL" id="NJHN03000108">
    <property type="protein sequence ID" value="KAH9414470.1"/>
    <property type="molecule type" value="Genomic_DNA"/>
</dbReference>
<evidence type="ECO:0000313" key="2">
    <source>
        <dbReference type="Proteomes" id="UP000887458"/>
    </source>
</evidence>
<accession>A0ABQ8IVZ9</accession>
<protein>
    <submittedName>
        <fullName evidence="1">Uncharacterized protein</fullName>
    </submittedName>
</protein>
<proteinExistence type="predicted"/>
<reference evidence="1 2" key="2">
    <citation type="journal article" date="2022" name="Mol. Biol. Evol.">
        <title>Comparative Genomics Reveals Insights into the Divergent Evolution of Astigmatic Mites and Household Pest Adaptations.</title>
        <authorList>
            <person name="Xiong Q."/>
            <person name="Wan A.T."/>
            <person name="Liu X."/>
            <person name="Fung C.S."/>
            <person name="Xiao X."/>
            <person name="Malainual N."/>
            <person name="Hou J."/>
            <person name="Wang L."/>
            <person name="Wang M."/>
            <person name="Yang K.Y."/>
            <person name="Cui Y."/>
            <person name="Leung E.L."/>
            <person name="Nong W."/>
            <person name="Shin S.K."/>
            <person name="Au S.W."/>
            <person name="Jeong K.Y."/>
            <person name="Chew F.T."/>
            <person name="Hui J.H."/>
            <person name="Leung T.F."/>
            <person name="Tungtrongchitr A."/>
            <person name="Zhong N."/>
            <person name="Liu Z."/>
            <person name="Tsui S.K."/>
        </authorList>
    </citation>
    <scope>NUCLEOTIDE SEQUENCE [LARGE SCALE GENOMIC DNA]</scope>
    <source>
        <strain evidence="1">Derp</strain>
    </source>
</reference>
<organism evidence="1 2">
    <name type="scientific">Dermatophagoides pteronyssinus</name>
    <name type="common">European house dust mite</name>
    <dbReference type="NCBI Taxonomy" id="6956"/>
    <lineage>
        <taxon>Eukaryota</taxon>
        <taxon>Metazoa</taxon>
        <taxon>Ecdysozoa</taxon>
        <taxon>Arthropoda</taxon>
        <taxon>Chelicerata</taxon>
        <taxon>Arachnida</taxon>
        <taxon>Acari</taxon>
        <taxon>Acariformes</taxon>
        <taxon>Sarcoptiformes</taxon>
        <taxon>Astigmata</taxon>
        <taxon>Psoroptidia</taxon>
        <taxon>Analgoidea</taxon>
        <taxon>Pyroglyphidae</taxon>
        <taxon>Dermatophagoidinae</taxon>
        <taxon>Dermatophagoides</taxon>
    </lineage>
</organism>
<comment type="caution">
    <text evidence="1">The sequence shown here is derived from an EMBL/GenBank/DDBJ whole genome shotgun (WGS) entry which is preliminary data.</text>
</comment>
<evidence type="ECO:0000313" key="1">
    <source>
        <dbReference type="EMBL" id="KAH9414470.1"/>
    </source>
</evidence>
<sequence length="60" mass="6795">MILAQSFQQQVKSIILVSSLKHNIFHVPGTNNKRKTKLFAKNVDDVRRSLYGSGDCDCDE</sequence>